<dbReference type="AlphaFoldDB" id="A0A8X6X0Z0"/>
<evidence type="ECO:0000313" key="2">
    <source>
        <dbReference type="Proteomes" id="UP000886998"/>
    </source>
</evidence>
<organism evidence="1 2">
    <name type="scientific">Trichonephila inaurata madagascariensis</name>
    <dbReference type="NCBI Taxonomy" id="2747483"/>
    <lineage>
        <taxon>Eukaryota</taxon>
        <taxon>Metazoa</taxon>
        <taxon>Ecdysozoa</taxon>
        <taxon>Arthropoda</taxon>
        <taxon>Chelicerata</taxon>
        <taxon>Arachnida</taxon>
        <taxon>Araneae</taxon>
        <taxon>Araneomorphae</taxon>
        <taxon>Entelegynae</taxon>
        <taxon>Araneoidea</taxon>
        <taxon>Nephilidae</taxon>
        <taxon>Trichonephila</taxon>
        <taxon>Trichonephila inaurata</taxon>
    </lineage>
</organism>
<dbReference type="EMBL" id="BMAV01003690">
    <property type="protein sequence ID" value="GFY43466.1"/>
    <property type="molecule type" value="Genomic_DNA"/>
</dbReference>
<protein>
    <submittedName>
        <fullName evidence="1">Uncharacterized protein</fullName>
    </submittedName>
</protein>
<sequence length="104" mass="11662">MHLTGVDFVEDVINVQSDETRKRRSLKVRPARPRKTTSFSPYSFDIRSDGHEIFLRCDAIVSLLMPLHLRFNAARSLVDRRAIILSPSLEVGATIGVLSLLDVG</sequence>
<evidence type="ECO:0000313" key="1">
    <source>
        <dbReference type="EMBL" id="GFY43466.1"/>
    </source>
</evidence>
<comment type="caution">
    <text evidence="1">The sequence shown here is derived from an EMBL/GenBank/DDBJ whole genome shotgun (WGS) entry which is preliminary data.</text>
</comment>
<keyword evidence="2" id="KW-1185">Reference proteome</keyword>
<dbReference type="Proteomes" id="UP000886998">
    <property type="component" value="Unassembled WGS sequence"/>
</dbReference>
<dbReference type="OrthoDB" id="10417820at2759"/>
<accession>A0A8X6X0Z0</accession>
<name>A0A8X6X0Z0_9ARAC</name>
<proteinExistence type="predicted"/>
<reference evidence="1" key="1">
    <citation type="submission" date="2020-08" db="EMBL/GenBank/DDBJ databases">
        <title>Multicomponent nature underlies the extraordinary mechanical properties of spider dragline silk.</title>
        <authorList>
            <person name="Kono N."/>
            <person name="Nakamura H."/>
            <person name="Mori M."/>
            <person name="Yoshida Y."/>
            <person name="Ohtoshi R."/>
            <person name="Malay A.D."/>
            <person name="Moran D.A.P."/>
            <person name="Tomita M."/>
            <person name="Numata K."/>
            <person name="Arakawa K."/>
        </authorList>
    </citation>
    <scope>NUCLEOTIDE SEQUENCE</scope>
</reference>
<gene>
    <name evidence="1" type="ORF">TNIN_119601</name>
</gene>